<dbReference type="AlphaFoldDB" id="A0A128ELA6"/>
<proteinExistence type="predicted"/>
<protein>
    <submittedName>
        <fullName evidence="1">Tat domain protein</fullName>
    </submittedName>
</protein>
<sequence length="65" mass="7143">MKDGRREFLKKSLKVAAVAGVATTAAVASQKGEPQSSGVVSGKIAKKEVLYYKSQNWEKYYKVAY</sequence>
<dbReference type="RefSeq" id="WP_075493086.1">
    <property type="nucleotide sequence ID" value="NZ_CP053844.1"/>
</dbReference>
<dbReference type="InterPro" id="IPR006311">
    <property type="entry name" value="TAT_signal"/>
</dbReference>
<organism evidence="1 2">
    <name type="scientific">Campylobacter geochelonis</name>
    <dbReference type="NCBI Taxonomy" id="1780362"/>
    <lineage>
        <taxon>Bacteria</taxon>
        <taxon>Pseudomonadati</taxon>
        <taxon>Campylobacterota</taxon>
        <taxon>Epsilonproteobacteria</taxon>
        <taxon>Campylobacterales</taxon>
        <taxon>Campylobacteraceae</taxon>
        <taxon>Campylobacter</taxon>
    </lineage>
</organism>
<reference evidence="1 2" key="1">
    <citation type="submission" date="2016-02" db="EMBL/GenBank/DDBJ databases">
        <authorList>
            <consortium name="Pathogen Informatics"/>
        </authorList>
    </citation>
    <scope>NUCLEOTIDE SEQUENCE [LARGE SCALE GENOMIC DNA]</scope>
    <source>
        <strain evidence="1 2">RC20</strain>
    </source>
</reference>
<evidence type="ECO:0000313" key="2">
    <source>
        <dbReference type="Proteomes" id="UP000069632"/>
    </source>
</evidence>
<accession>A0A128ELA6</accession>
<name>A0A128ELA6_9BACT</name>
<dbReference type="PROSITE" id="PS51318">
    <property type="entry name" value="TAT"/>
    <property type="match status" value="1"/>
</dbReference>
<dbReference type="EMBL" id="FIZP01000001">
    <property type="protein sequence ID" value="CZE46810.1"/>
    <property type="molecule type" value="Genomic_DNA"/>
</dbReference>
<keyword evidence="2" id="KW-1185">Reference proteome</keyword>
<dbReference type="Proteomes" id="UP000069632">
    <property type="component" value="Unassembled WGS sequence"/>
</dbReference>
<dbReference type="OrthoDB" id="5362641at2"/>
<gene>
    <name evidence="1" type="ORF">ERS672216_00568</name>
</gene>
<evidence type="ECO:0000313" key="1">
    <source>
        <dbReference type="EMBL" id="CZE46810.1"/>
    </source>
</evidence>